<organism evidence="2 3">
    <name type="scientific">Corchorus olitorius</name>
    <dbReference type="NCBI Taxonomy" id="93759"/>
    <lineage>
        <taxon>Eukaryota</taxon>
        <taxon>Viridiplantae</taxon>
        <taxon>Streptophyta</taxon>
        <taxon>Embryophyta</taxon>
        <taxon>Tracheophyta</taxon>
        <taxon>Spermatophyta</taxon>
        <taxon>Magnoliopsida</taxon>
        <taxon>eudicotyledons</taxon>
        <taxon>Gunneridae</taxon>
        <taxon>Pentapetalae</taxon>
        <taxon>rosids</taxon>
        <taxon>malvids</taxon>
        <taxon>Malvales</taxon>
        <taxon>Malvaceae</taxon>
        <taxon>Grewioideae</taxon>
        <taxon>Apeibeae</taxon>
        <taxon>Corchorus</taxon>
    </lineage>
</organism>
<sequence length="32" mass="3176">MSSKRVPLADAVSGASSSRADTSPSTFSSSCV</sequence>
<evidence type="ECO:0000256" key="1">
    <source>
        <dbReference type="SAM" id="MobiDB-lite"/>
    </source>
</evidence>
<feature type="region of interest" description="Disordered" evidence="1">
    <location>
        <begin position="1"/>
        <end position="32"/>
    </location>
</feature>
<feature type="compositionally biased region" description="Polar residues" evidence="1">
    <location>
        <begin position="14"/>
        <end position="32"/>
    </location>
</feature>
<protein>
    <submittedName>
        <fullName evidence="2">Uncharacterized protein</fullName>
    </submittedName>
</protein>
<proteinExistence type="predicted"/>
<dbReference type="Proteomes" id="UP000187203">
    <property type="component" value="Unassembled WGS sequence"/>
</dbReference>
<dbReference type="EMBL" id="AWUE01022722">
    <property type="protein sequence ID" value="OMO56595.1"/>
    <property type="molecule type" value="Genomic_DNA"/>
</dbReference>
<dbReference type="AlphaFoldDB" id="A0A1R3GET2"/>
<name>A0A1R3GET2_9ROSI</name>
<comment type="caution">
    <text evidence="2">The sequence shown here is derived from an EMBL/GenBank/DDBJ whole genome shotgun (WGS) entry which is preliminary data.</text>
</comment>
<accession>A0A1R3GET2</accession>
<keyword evidence="3" id="KW-1185">Reference proteome</keyword>
<evidence type="ECO:0000313" key="3">
    <source>
        <dbReference type="Proteomes" id="UP000187203"/>
    </source>
</evidence>
<reference evidence="3" key="1">
    <citation type="submission" date="2013-09" db="EMBL/GenBank/DDBJ databases">
        <title>Corchorus olitorius genome sequencing.</title>
        <authorList>
            <person name="Alam M."/>
            <person name="Haque M.S."/>
            <person name="Islam M.S."/>
            <person name="Emdad E.M."/>
            <person name="Islam M.M."/>
            <person name="Ahmed B."/>
            <person name="Halim A."/>
            <person name="Hossen Q.M.M."/>
            <person name="Hossain M.Z."/>
            <person name="Ahmed R."/>
            <person name="Khan M.M."/>
            <person name="Islam R."/>
            <person name="Rashid M.M."/>
            <person name="Khan S.A."/>
            <person name="Rahman M.S."/>
            <person name="Alam M."/>
            <person name="Yahiya A.S."/>
            <person name="Khan M.S."/>
            <person name="Azam M.S."/>
            <person name="Haque T."/>
            <person name="Lashkar M.Z.H."/>
            <person name="Akhand A.I."/>
            <person name="Morshed G."/>
            <person name="Roy S."/>
            <person name="Uddin K.S."/>
            <person name="Rabeya T."/>
            <person name="Hossain A.S."/>
            <person name="Chowdhury A."/>
            <person name="Snigdha A.R."/>
            <person name="Mortoza M.S."/>
            <person name="Matin S.A."/>
            <person name="Hoque S.M.E."/>
            <person name="Islam M.K."/>
            <person name="Roy D.K."/>
            <person name="Haider R."/>
            <person name="Moosa M.M."/>
            <person name="Elias S.M."/>
            <person name="Hasan A.M."/>
            <person name="Jahan S."/>
            <person name="Shafiuddin M."/>
            <person name="Mahmood N."/>
            <person name="Shommy N.S."/>
        </authorList>
    </citation>
    <scope>NUCLEOTIDE SEQUENCE [LARGE SCALE GENOMIC DNA]</scope>
    <source>
        <strain evidence="3">cv. O-4</strain>
    </source>
</reference>
<gene>
    <name evidence="2" type="ORF">COLO4_35596</name>
</gene>
<evidence type="ECO:0000313" key="2">
    <source>
        <dbReference type="EMBL" id="OMO56595.1"/>
    </source>
</evidence>